<evidence type="ECO:0000256" key="3">
    <source>
        <dbReference type="ARBA" id="ARBA00022741"/>
    </source>
</evidence>
<sequence>QIAKEFEINKWLNEYVERYSSGMKCKLSLCRILLSDPKILILDEPTLGLDVKTTNFIIDKLKHLDKTIFLTSHNMEVVDKLCRKIAFINNGKIIKIGSKEELRETMQKGVRIFIGINENKSRLEQELIQQDFISNITIEETGLTIELLKRSYYNKLYPIFSKYKITKIQEIELSVEDLFLKIV</sequence>
<keyword evidence="4" id="KW-0067">ATP-binding</keyword>
<keyword evidence="2" id="KW-0813">Transport</keyword>
<organism evidence="6">
    <name type="scientific">marine sediment metagenome</name>
    <dbReference type="NCBI Taxonomy" id="412755"/>
    <lineage>
        <taxon>unclassified sequences</taxon>
        <taxon>metagenomes</taxon>
        <taxon>ecological metagenomes</taxon>
    </lineage>
</organism>
<dbReference type="EMBL" id="BART01004292">
    <property type="protein sequence ID" value="GAG69143.1"/>
    <property type="molecule type" value="Genomic_DNA"/>
</dbReference>
<protein>
    <recommendedName>
        <fullName evidence="5">ATPase AAA-type core domain-containing protein</fullName>
    </recommendedName>
</protein>
<evidence type="ECO:0000313" key="6">
    <source>
        <dbReference type="EMBL" id="GAG69143.1"/>
    </source>
</evidence>
<dbReference type="Pfam" id="PF13304">
    <property type="entry name" value="AAA_21"/>
    <property type="match status" value="1"/>
</dbReference>
<keyword evidence="3" id="KW-0547">Nucleotide-binding</keyword>
<comment type="caution">
    <text evidence="6">The sequence shown here is derived from an EMBL/GenBank/DDBJ whole genome shotgun (WGS) entry which is preliminary data.</text>
</comment>
<feature type="non-terminal residue" evidence="6">
    <location>
        <position position="1"/>
    </location>
</feature>
<evidence type="ECO:0000259" key="5">
    <source>
        <dbReference type="Pfam" id="PF13304"/>
    </source>
</evidence>
<feature type="domain" description="ATPase AAA-type core" evidence="5">
    <location>
        <begin position="13"/>
        <end position="79"/>
    </location>
</feature>
<dbReference type="InterPro" id="IPR027417">
    <property type="entry name" value="P-loop_NTPase"/>
</dbReference>
<reference evidence="6" key="1">
    <citation type="journal article" date="2014" name="Front. Microbiol.">
        <title>High frequency of phylogenetically diverse reductive dehalogenase-homologous genes in deep subseafloor sedimentary metagenomes.</title>
        <authorList>
            <person name="Kawai M."/>
            <person name="Futagami T."/>
            <person name="Toyoda A."/>
            <person name="Takaki Y."/>
            <person name="Nishi S."/>
            <person name="Hori S."/>
            <person name="Arai W."/>
            <person name="Tsubouchi T."/>
            <person name="Morono Y."/>
            <person name="Uchiyama I."/>
            <person name="Ito T."/>
            <person name="Fujiyama A."/>
            <person name="Inagaki F."/>
            <person name="Takami H."/>
        </authorList>
    </citation>
    <scope>NUCLEOTIDE SEQUENCE</scope>
    <source>
        <strain evidence="6">Expedition CK06-06</strain>
    </source>
</reference>
<gene>
    <name evidence="6" type="ORF">S01H4_10927</name>
</gene>
<dbReference type="GO" id="GO:0016887">
    <property type="term" value="F:ATP hydrolysis activity"/>
    <property type="evidence" value="ECO:0007669"/>
    <property type="project" value="InterPro"/>
</dbReference>
<dbReference type="InterPro" id="IPR050763">
    <property type="entry name" value="ABC_transporter_ATP-binding"/>
</dbReference>
<dbReference type="SUPFAM" id="SSF52540">
    <property type="entry name" value="P-loop containing nucleoside triphosphate hydrolases"/>
    <property type="match status" value="1"/>
</dbReference>
<dbReference type="PANTHER" id="PTHR42711:SF5">
    <property type="entry name" value="ABC TRANSPORTER ATP-BINDING PROTEIN NATA"/>
    <property type="match status" value="1"/>
</dbReference>
<proteinExistence type="inferred from homology"/>
<dbReference type="AlphaFoldDB" id="X1A8S0"/>
<dbReference type="InterPro" id="IPR003959">
    <property type="entry name" value="ATPase_AAA_core"/>
</dbReference>
<evidence type="ECO:0000256" key="2">
    <source>
        <dbReference type="ARBA" id="ARBA00022448"/>
    </source>
</evidence>
<name>X1A8S0_9ZZZZ</name>
<dbReference type="Gene3D" id="3.40.50.300">
    <property type="entry name" value="P-loop containing nucleotide triphosphate hydrolases"/>
    <property type="match status" value="1"/>
</dbReference>
<accession>X1A8S0</accession>
<comment type="similarity">
    <text evidence="1">Belongs to the ABC transporter superfamily.</text>
</comment>
<dbReference type="GO" id="GO:0005524">
    <property type="term" value="F:ATP binding"/>
    <property type="evidence" value="ECO:0007669"/>
    <property type="project" value="UniProtKB-KW"/>
</dbReference>
<evidence type="ECO:0000256" key="4">
    <source>
        <dbReference type="ARBA" id="ARBA00022840"/>
    </source>
</evidence>
<dbReference type="PANTHER" id="PTHR42711">
    <property type="entry name" value="ABC TRANSPORTER ATP-BINDING PROTEIN"/>
    <property type="match status" value="1"/>
</dbReference>
<evidence type="ECO:0000256" key="1">
    <source>
        <dbReference type="ARBA" id="ARBA00005417"/>
    </source>
</evidence>